<dbReference type="Proteomes" id="UP000317209">
    <property type="component" value="Unassembled WGS sequence"/>
</dbReference>
<gene>
    <name evidence="2" type="ORF">FB560_3795</name>
</gene>
<accession>A0A543BBU0</accession>
<evidence type="ECO:0000313" key="3">
    <source>
        <dbReference type="Proteomes" id="UP000317209"/>
    </source>
</evidence>
<reference evidence="2 3" key="1">
    <citation type="submission" date="2019-06" db="EMBL/GenBank/DDBJ databases">
        <title>Sequencing the genomes of 1000 actinobacteria strains.</title>
        <authorList>
            <person name="Klenk H.-P."/>
        </authorList>
    </citation>
    <scope>NUCLEOTIDE SEQUENCE [LARGE SCALE GENOMIC DNA]</scope>
    <source>
        <strain evidence="2 3">DSM 20169</strain>
    </source>
</reference>
<name>A0A543BBU0_9MICO</name>
<keyword evidence="1" id="KW-1133">Transmembrane helix</keyword>
<keyword evidence="3" id="KW-1185">Reference proteome</keyword>
<keyword evidence="1" id="KW-0812">Transmembrane</keyword>
<protein>
    <submittedName>
        <fullName evidence="2">Uncharacterized protein</fullName>
    </submittedName>
</protein>
<sequence>MWSRAVDRIRPRTALRWLLPAAWPVRLTFGAAAATTLLVAALTTQPAIGLAVVIVITHDVFGLWASFAIHELGHAVVLGTAPGVSAITLERTSLRLSVTPHGSILGRDAFLAAVLGPLCCVAIGLLLWALAPQSFLHIWYLVHGVFLTPLFSDGRTMLRAAAAWRARIPLPGSDSGPEKTV</sequence>
<evidence type="ECO:0000313" key="2">
    <source>
        <dbReference type="EMBL" id="TQL82311.1"/>
    </source>
</evidence>
<feature type="transmembrane region" description="Helical" evidence="1">
    <location>
        <begin position="61"/>
        <end position="89"/>
    </location>
</feature>
<evidence type="ECO:0000256" key="1">
    <source>
        <dbReference type="SAM" id="Phobius"/>
    </source>
</evidence>
<organism evidence="2 3">
    <name type="scientific">Microbacterium saperdae</name>
    <dbReference type="NCBI Taxonomy" id="69368"/>
    <lineage>
        <taxon>Bacteria</taxon>
        <taxon>Bacillati</taxon>
        <taxon>Actinomycetota</taxon>
        <taxon>Actinomycetes</taxon>
        <taxon>Micrococcales</taxon>
        <taxon>Microbacteriaceae</taxon>
        <taxon>Microbacterium</taxon>
    </lineage>
</organism>
<dbReference type="OrthoDB" id="4201398at2"/>
<proteinExistence type="predicted"/>
<dbReference type="RefSeq" id="WP_141874238.1">
    <property type="nucleotide sequence ID" value="NZ_VFOX01000002.1"/>
</dbReference>
<comment type="caution">
    <text evidence="2">The sequence shown here is derived from an EMBL/GenBank/DDBJ whole genome shotgun (WGS) entry which is preliminary data.</text>
</comment>
<feature type="transmembrane region" description="Helical" evidence="1">
    <location>
        <begin position="110"/>
        <end position="131"/>
    </location>
</feature>
<dbReference type="EMBL" id="VFOX01000002">
    <property type="protein sequence ID" value="TQL82311.1"/>
    <property type="molecule type" value="Genomic_DNA"/>
</dbReference>
<dbReference type="AlphaFoldDB" id="A0A543BBU0"/>
<feature type="transmembrane region" description="Helical" evidence="1">
    <location>
        <begin position="137"/>
        <end position="158"/>
    </location>
</feature>
<keyword evidence="1" id="KW-0472">Membrane</keyword>